<protein>
    <submittedName>
        <fullName evidence="4">Uncharacterized protein</fullName>
    </submittedName>
</protein>
<evidence type="ECO:0000256" key="1">
    <source>
        <dbReference type="SAM" id="Coils"/>
    </source>
</evidence>
<keyword evidence="3" id="KW-1185">Reference proteome</keyword>
<proteinExistence type="predicted"/>
<keyword evidence="1" id="KW-0175">Coiled coil</keyword>
<evidence type="ECO:0000313" key="3">
    <source>
        <dbReference type="Proteomes" id="UP000095280"/>
    </source>
</evidence>
<reference evidence="4" key="1">
    <citation type="submission" date="2016-11" db="UniProtKB">
        <authorList>
            <consortium name="WormBaseParasite"/>
        </authorList>
    </citation>
    <scope>IDENTIFICATION</scope>
</reference>
<evidence type="ECO:0000313" key="4">
    <source>
        <dbReference type="WBParaSite" id="maker-uti_cns_0005465-snap-gene-0.3-mRNA-1"/>
    </source>
</evidence>
<dbReference type="Proteomes" id="UP000095280">
    <property type="component" value="Unplaced"/>
</dbReference>
<organism evidence="3 4">
    <name type="scientific">Macrostomum lignano</name>
    <dbReference type="NCBI Taxonomy" id="282301"/>
    <lineage>
        <taxon>Eukaryota</taxon>
        <taxon>Metazoa</taxon>
        <taxon>Spiralia</taxon>
        <taxon>Lophotrochozoa</taxon>
        <taxon>Platyhelminthes</taxon>
        <taxon>Rhabditophora</taxon>
        <taxon>Macrostomorpha</taxon>
        <taxon>Macrostomida</taxon>
        <taxon>Macrostomidae</taxon>
        <taxon>Macrostomum</taxon>
    </lineage>
</organism>
<accession>A0A1I8HCS0</accession>
<feature type="coiled-coil region" evidence="1">
    <location>
        <begin position="92"/>
        <end position="140"/>
    </location>
</feature>
<name>A0A1I8HCS0_9PLAT</name>
<feature type="compositionally biased region" description="Basic and acidic residues" evidence="2">
    <location>
        <begin position="364"/>
        <end position="374"/>
    </location>
</feature>
<feature type="region of interest" description="Disordered" evidence="2">
    <location>
        <begin position="329"/>
        <end position="374"/>
    </location>
</feature>
<feature type="coiled-coil region" evidence="1">
    <location>
        <begin position="180"/>
        <end position="228"/>
    </location>
</feature>
<dbReference type="AlphaFoldDB" id="A0A1I8HCS0"/>
<sequence length="374" mass="40897">MLEEKLRSLQEEHDHVCELKSSKEKEVEELRSRLCESQMKLLESEEALSKISEENAHLSDKLDNELKASQYVELECRIRNLEAWNSSTKSSLDSKVAELAAMEELLKEANTKLDGACANASALESEHSEMQRRNVELSNALATKVVELSRAEEHRDAVLSDLSDVKKQLADCSQELVSSRELFQAEIHQLNDDIKFKEQSIAETTASLAAARQEIEKSVSEVSTLQSRLDNTKMKVGFLETELAAFKAFDANSECAQQDCPNLPKLRDSKATISGLEVRLRQLSKMYRSLRPANAPTAAAAAQPTAAASTATPELATVAAVAAAVPAATLRSRQPTQSATNAASSVGGVNSPRSSRRRTSAAPEEERPPNCKTS</sequence>
<feature type="compositionally biased region" description="Polar residues" evidence="2">
    <location>
        <begin position="331"/>
        <end position="348"/>
    </location>
</feature>
<dbReference type="WBParaSite" id="maker-uti_cns_0005465-snap-gene-0.3-mRNA-1">
    <property type="protein sequence ID" value="maker-uti_cns_0005465-snap-gene-0.3-mRNA-1"/>
    <property type="gene ID" value="maker-uti_cns_0005465-snap-gene-0.3"/>
</dbReference>
<evidence type="ECO:0000256" key="2">
    <source>
        <dbReference type="SAM" id="MobiDB-lite"/>
    </source>
</evidence>
<dbReference type="Gene3D" id="1.10.287.1490">
    <property type="match status" value="1"/>
</dbReference>